<evidence type="ECO:0000256" key="1">
    <source>
        <dbReference type="SAM" id="MobiDB-lite"/>
    </source>
</evidence>
<accession>A0A5B9QX82</accession>
<sequence length="29" mass="3468" precursor="true">MYQRHHPPASHDHEKPTPWTPDNFPPPYS</sequence>
<dbReference type="EMBL" id="CP042914">
    <property type="protein sequence ID" value="QEG43618.1"/>
    <property type="molecule type" value="Genomic_DNA"/>
</dbReference>
<evidence type="ECO:0000313" key="3">
    <source>
        <dbReference type="Proteomes" id="UP000325286"/>
    </source>
</evidence>
<proteinExistence type="predicted"/>
<dbReference type="AlphaFoldDB" id="A0A5B9QX82"/>
<gene>
    <name evidence="2" type="ORF">UC8_56690</name>
</gene>
<name>A0A5B9QX82_9BACT</name>
<reference evidence="2 3" key="1">
    <citation type="submission" date="2019-08" db="EMBL/GenBank/DDBJ databases">
        <title>Deep-cultivation of Planctomycetes and their phenomic and genomic characterization uncovers novel biology.</title>
        <authorList>
            <person name="Wiegand S."/>
            <person name="Jogler M."/>
            <person name="Boedeker C."/>
            <person name="Pinto D."/>
            <person name="Vollmers J."/>
            <person name="Rivas-Marin E."/>
            <person name="Kohn T."/>
            <person name="Peeters S.H."/>
            <person name="Heuer A."/>
            <person name="Rast P."/>
            <person name="Oberbeckmann S."/>
            <person name="Bunk B."/>
            <person name="Jeske O."/>
            <person name="Meyerdierks A."/>
            <person name="Storesund J.E."/>
            <person name="Kallscheuer N."/>
            <person name="Luecker S."/>
            <person name="Lage O.M."/>
            <person name="Pohl T."/>
            <person name="Merkel B.J."/>
            <person name="Hornburger P."/>
            <person name="Mueller R.-W."/>
            <person name="Bruemmer F."/>
            <person name="Labrenz M."/>
            <person name="Spormann A.M."/>
            <person name="Op den Camp H."/>
            <person name="Overmann J."/>
            <person name="Amann R."/>
            <person name="Jetten M.S.M."/>
            <person name="Mascher T."/>
            <person name="Medema M.H."/>
            <person name="Devos D.P."/>
            <person name="Kaster A.-K."/>
            <person name="Ovreas L."/>
            <person name="Rohde M."/>
            <person name="Galperin M.Y."/>
            <person name="Jogler C."/>
        </authorList>
    </citation>
    <scope>NUCLEOTIDE SEQUENCE [LARGE SCALE GENOMIC DNA]</scope>
    <source>
        <strain evidence="2 3">UC8</strain>
    </source>
</reference>
<dbReference type="KEGG" id="rul:UC8_56690"/>
<feature type="region of interest" description="Disordered" evidence="1">
    <location>
        <begin position="1"/>
        <end position="29"/>
    </location>
</feature>
<protein>
    <submittedName>
        <fullName evidence="2">Uncharacterized protein</fullName>
    </submittedName>
</protein>
<organism evidence="2 3">
    <name type="scientific">Roseimaritima ulvae</name>
    <dbReference type="NCBI Taxonomy" id="980254"/>
    <lineage>
        <taxon>Bacteria</taxon>
        <taxon>Pseudomonadati</taxon>
        <taxon>Planctomycetota</taxon>
        <taxon>Planctomycetia</taxon>
        <taxon>Pirellulales</taxon>
        <taxon>Pirellulaceae</taxon>
        <taxon>Roseimaritima</taxon>
    </lineage>
</organism>
<keyword evidence="3" id="KW-1185">Reference proteome</keyword>
<evidence type="ECO:0000313" key="2">
    <source>
        <dbReference type="EMBL" id="QEG43618.1"/>
    </source>
</evidence>
<dbReference type="Proteomes" id="UP000325286">
    <property type="component" value="Chromosome"/>
</dbReference>